<sequence>MVYAPPRRTVLSAAIASKRSGTRAYQAALDALPPHHAAAVREYVAALHAEAAARRAETTRLQAALDARTRGNHHREGERS</sequence>
<dbReference type="RefSeq" id="WP_147038321.1">
    <property type="nucleotide sequence ID" value="NZ_BJUW01000003.1"/>
</dbReference>
<comment type="caution">
    <text evidence="1">The sequence shown here is derived from an EMBL/GenBank/DDBJ whole genome shotgun (WGS) entry which is preliminary data.</text>
</comment>
<proteinExistence type="predicted"/>
<accession>A0A511AC02</accession>
<reference evidence="1 2" key="1">
    <citation type="submission" date="2019-07" db="EMBL/GenBank/DDBJ databases">
        <title>Whole genome shotgun sequence of Microbacterium aerolatum NBRC 103071.</title>
        <authorList>
            <person name="Hosoyama A."/>
            <person name="Uohara A."/>
            <person name="Ohji S."/>
            <person name="Ichikawa N."/>
        </authorList>
    </citation>
    <scope>NUCLEOTIDE SEQUENCE [LARGE SCALE GENOMIC DNA]</scope>
    <source>
        <strain evidence="1 2">NBRC 103071</strain>
    </source>
</reference>
<evidence type="ECO:0000313" key="1">
    <source>
        <dbReference type="EMBL" id="GEK85689.1"/>
    </source>
</evidence>
<organism evidence="1 2">
    <name type="scientific">Microbacterium aerolatum</name>
    <dbReference type="NCBI Taxonomy" id="153731"/>
    <lineage>
        <taxon>Bacteria</taxon>
        <taxon>Bacillati</taxon>
        <taxon>Actinomycetota</taxon>
        <taxon>Actinomycetes</taxon>
        <taxon>Micrococcales</taxon>
        <taxon>Microbacteriaceae</taxon>
        <taxon>Microbacterium</taxon>
    </lineage>
</organism>
<dbReference type="EMBL" id="BJUW01000003">
    <property type="protein sequence ID" value="GEK85689.1"/>
    <property type="molecule type" value="Genomic_DNA"/>
</dbReference>
<dbReference type="Proteomes" id="UP000321225">
    <property type="component" value="Unassembled WGS sequence"/>
</dbReference>
<dbReference type="AlphaFoldDB" id="A0A511AC02"/>
<name>A0A511AC02_9MICO</name>
<gene>
    <name evidence="1" type="ORF">MAE01_08650</name>
</gene>
<protein>
    <submittedName>
        <fullName evidence="1">Uncharacterized protein</fullName>
    </submittedName>
</protein>
<keyword evidence="2" id="KW-1185">Reference proteome</keyword>
<evidence type="ECO:0000313" key="2">
    <source>
        <dbReference type="Proteomes" id="UP000321225"/>
    </source>
</evidence>